<dbReference type="Proteomes" id="UP000220106">
    <property type="component" value="Unassembled WGS sequence"/>
</dbReference>
<protein>
    <recommendedName>
        <fullName evidence="3">Abortive phage infection protein</fullName>
    </recommendedName>
</protein>
<reference evidence="1 2" key="1">
    <citation type="submission" date="2017-09" db="EMBL/GenBank/DDBJ databases">
        <title>Large-scale bioinformatics analysis of Bacillus genomes uncovers conserved roles of natural products in bacterial physiology.</title>
        <authorList>
            <consortium name="Agbiome Team Llc"/>
            <person name="Bleich R.M."/>
            <person name="Kirk G.J."/>
            <person name="Santa Maria K.C."/>
            <person name="Allen S.E."/>
            <person name="Farag S."/>
            <person name="Shank E.A."/>
            <person name="Bowers A."/>
        </authorList>
    </citation>
    <scope>NUCLEOTIDE SEQUENCE [LARGE SCALE GENOMIC DNA]</scope>
    <source>
        <strain evidence="1 2">AFS003229</strain>
    </source>
</reference>
<comment type="caution">
    <text evidence="1">The sequence shown here is derived from an EMBL/GenBank/DDBJ whole genome shotgun (WGS) entry which is preliminary data.</text>
</comment>
<evidence type="ECO:0008006" key="3">
    <source>
        <dbReference type="Google" id="ProtNLM"/>
    </source>
</evidence>
<proteinExistence type="predicted"/>
<dbReference type="RefSeq" id="WP_098175475.1">
    <property type="nucleotide sequence ID" value="NZ_NUEQ01000013.1"/>
</dbReference>
<evidence type="ECO:0000313" key="1">
    <source>
        <dbReference type="EMBL" id="PEJ35270.1"/>
    </source>
</evidence>
<evidence type="ECO:0000313" key="2">
    <source>
        <dbReference type="Proteomes" id="UP000220106"/>
    </source>
</evidence>
<organism evidence="1 2">
    <name type="scientific">Peribacillus butanolivorans</name>
    <dbReference type="NCBI Taxonomy" id="421767"/>
    <lineage>
        <taxon>Bacteria</taxon>
        <taxon>Bacillati</taxon>
        <taxon>Bacillota</taxon>
        <taxon>Bacilli</taxon>
        <taxon>Bacillales</taxon>
        <taxon>Bacillaceae</taxon>
        <taxon>Peribacillus</taxon>
    </lineage>
</organism>
<sequence>MDAQEAKEVLDKLANREMDEFRIKKEDFLSFREVLVKREDFKHFRGNAQHNGEIIYTYLEEARS</sequence>
<dbReference type="AlphaFoldDB" id="A0AAX0S658"/>
<name>A0AAX0S658_9BACI</name>
<accession>A0AAX0S658</accession>
<dbReference type="EMBL" id="NUEQ01000013">
    <property type="protein sequence ID" value="PEJ35270.1"/>
    <property type="molecule type" value="Genomic_DNA"/>
</dbReference>
<gene>
    <name evidence="1" type="ORF">CN689_08140</name>
</gene>